<evidence type="ECO:0000313" key="1">
    <source>
        <dbReference type="EMBL" id="MDO6425296.1"/>
    </source>
</evidence>
<sequence length="79" mass="9508">HLTFSLLRGNEKERAFALHRTAHVYLINPEGLKWLHTYLRENWSMFDVLIIDESSMFKDSRSQRFRKLTEYGTRNHLKG</sequence>
<dbReference type="Proteomes" id="UP001169760">
    <property type="component" value="Unassembled WGS sequence"/>
</dbReference>
<comment type="caution">
    <text evidence="1">The sequence shown here is derived from an EMBL/GenBank/DDBJ whole genome shotgun (WGS) entry which is preliminary data.</text>
</comment>
<gene>
    <name evidence="1" type="ORF">Q4521_22670</name>
</gene>
<reference evidence="1" key="1">
    <citation type="submission" date="2023-07" db="EMBL/GenBank/DDBJ databases">
        <title>Genome content predicts the carbon catabolic preferences of heterotrophic bacteria.</title>
        <authorList>
            <person name="Gralka M."/>
        </authorList>
    </citation>
    <scope>NUCLEOTIDE SEQUENCE</scope>
    <source>
        <strain evidence="1">I3M17_2</strain>
    </source>
</reference>
<feature type="non-terminal residue" evidence="1">
    <location>
        <position position="79"/>
    </location>
</feature>
<accession>A0AAW7XE72</accession>
<proteinExistence type="predicted"/>
<name>A0AAW7XE72_9GAMM</name>
<organism evidence="1 2">
    <name type="scientific">Saccharophagus degradans</name>
    <dbReference type="NCBI Taxonomy" id="86304"/>
    <lineage>
        <taxon>Bacteria</taxon>
        <taxon>Pseudomonadati</taxon>
        <taxon>Pseudomonadota</taxon>
        <taxon>Gammaproteobacteria</taxon>
        <taxon>Cellvibrionales</taxon>
        <taxon>Cellvibrionaceae</taxon>
        <taxon>Saccharophagus</taxon>
    </lineage>
</organism>
<dbReference type="AlphaFoldDB" id="A0AAW7XE72"/>
<evidence type="ECO:0008006" key="3">
    <source>
        <dbReference type="Google" id="ProtNLM"/>
    </source>
</evidence>
<dbReference type="EMBL" id="JAUOPB010000578">
    <property type="protein sequence ID" value="MDO6425296.1"/>
    <property type="molecule type" value="Genomic_DNA"/>
</dbReference>
<evidence type="ECO:0000313" key="2">
    <source>
        <dbReference type="Proteomes" id="UP001169760"/>
    </source>
</evidence>
<feature type="non-terminal residue" evidence="1">
    <location>
        <position position="1"/>
    </location>
</feature>
<protein>
    <recommendedName>
        <fullName evidence="3">Helicase ATP-binding domain-containing protein</fullName>
    </recommendedName>
</protein>